<name>A0A147BQU4_IXORI</name>
<feature type="region of interest" description="Disordered" evidence="1">
    <location>
        <begin position="54"/>
        <end position="106"/>
    </location>
</feature>
<sequence length="106" mass="11489">MGLVWSSLGIPTSLAGVQRASWKASSSHSSSLWVNSETSCCCWDWAAGAGWPWEPPWAPAPEPAKASRSSSRARPGSTYLRRVAPRRANSGRSSCMSPRLRRSWAG</sequence>
<evidence type="ECO:0000256" key="1">
    <source>
        <dbReference type="SAM" id="MobiDB-lite"/>
    </source>
</evidence>
<dbReference type="AlphaFoldDB" id="A0A147BQU4"/>
<reference evidence="2" key="1">
    <citation type="journal article" date="2018" name="PLoS Negl. Trop. Dis.">
        <title>Sialome diversity of ticks revealed by RNAseq of single tick salivary glands.</title>
        <authorList>
            <person name="Perner J."/>
            <person name="Kropackova S."/>
            <person name="Kopacek P."/>
            <person name="Ribeiro J.M."/>
        </authorList>
    </citation>
    <scope>NUCLEOTIDE SEQUENCE</scope>
    <source>
        <strain evidence="2">Siblings of single egg batch collected in Ceske Budejovice</strain>
        <tissue evidence="2">Salivary glands</tissue>
    </source>
</reference>
<protein>
    <submittedName>
        <fullName evidence="2">Uncharacterized protein</fullName>
    </submittedName>
</protein>
<proteinExistence type="predicted"/>
<feature type="compositionally biased region" description="Low complexity" evidence="1">
    <location>
        <begin position="63"/>
        <end position="77"/>
    </location>
</feature>
<organism evidence="2">
    <name type="scientific">Ixodes ricinus</name>
    <name type="common">Common tick</name>
    <name type="synonym">Acarus ricinus</name>
    <dbReference type="NCBI Taxonomy" id="34613"/>
    <lineage>
        <taxon>Eukaryota</taxon>
        <taxon>Metazoa</taxon>
        <taxon>Ecdysozoa</taxon>
        <taxon>Arthropoda</taxon>
        <taxon>Chelicerata</taxon>
        <taxon>Arachnida</taxon>
        <taxon>Acari</taxon>
        <taxon>Parasitiformes</taxon>
        <taxon>Ixodida</taxon>
        <taxon>Ixodoidea</taxon>
        <taxon>Ixodidae</taxon>
        <taxon>Ixodinae</taxon>
        <taxon>Ixodes</taxon>
    </lineage>
</organism>
<accession>A0A147BQU4</accession>
<dbReference type="EMBL" id="GEGO01002266">
    <property type="protein sequence ID" value="JAR93138.1"/>
    <property type="molecule type" value="Transcribed_RNA"/>
</dbReference>
<evidence type="ECO:0000313" key="2">
    <source>
        <dbReference type="EMBL" id="JAR93138.1"/>
    </source>
</evidence>